<evidence type="ECO:0000313" key="4">
    <source>
        <dbReference type="Proteomes" id="UP001648503"/>
    </source>
</evidence>
<organism evidence="3 4">
    <name type="scientific">Batrachochytrium salamandrivorans</name>
    <dbReference type="NCBI Taxonomy" id="1357716"/>
    <lineage>
        <taxon>Eukaryota</taxon>
        <taxon>Fungi</taxon>
        <taxon>Fungi incertae sedis</taxon>
        <taxon>Chytridiomycota</taxon>
        <taxon>Chytridiomycota incertae sedis</taxon>
        <taxon>Chytridiomycetes</taxon>
        <taxon>Rhizophydiales</taxon>
        <taxon>Rhizophydiales incertae sedis</taxon>
        <taxon>Batrachochytrium</taxon>
    </lineage>
</organism>
<keyword evidence="4" id="KW-1185">Reference proteome</keyword>
<feature type="region of interest" description="Disordered" evidence="1">
    <location>
        <begin position="44"/>
        <end position="90"/>
    </location>
</feature>
<dbReference type="Proteomes" id="UP001648503">
    <property type="component" value="Unassembled WGS sequence"/>
</dbReference>
<feature type="compositionally biased region" description="Gly residues" evidence="1">
    <location>
        <begin position="63"/>
        <end position="73"/>
    </location>
</feature>
<gene>
    <name evidence="3" type="ORF">BASA50_009212</name>
</gene>
<keyword evidence="2" id="KW-0732">Signal</keyword>
<reference evidence="3 4" key="1">
    <citation type="submission" date="2021-02" db="EMBL/GenBank/DDBJ databases">
        <title>Variation within the Batrachochytrium salamandrivorans European outbreak.</title>
        <authorList>
            <person name="Kelly M."/>
            <person name="Pasmans F."/>
            <person name="Shea T.P."/>
            <person name="Munoz J.F."/>
            <person name="Carranza S."/>
            <person name="Cuomo C.A."/>
            <person name="Martel A."/>
        </authorList>
    </citation>
    <scope>NUCLEOTIDE SEQUENCE [LARGE SCALE GENOMIC DNA]</scope>
    <source>
        <strain evidence="3 4">AMFP18/2</strain>
    </source>
</reference>
<evidence type="ECO:0000313" key="3">
    <source>
        <dbReference type="EMBL" id="KAH6590686.1"/>
    </source>
</evidence>
<evidence type="ECO:0000256" key="2">
    <source>
        <dbReference type="SAM" id="SignalP"/>
    </source>
</evidence>
<feature type="compositionally biased region" description="Acidic residues" evidence="1">
    <location>
        <begin position="51"/>
        <end position="60"/>
    </location>
</feature>
<dbReference type="EMBL" id="JAFCIX010000426">
    <property type="protein sequence ID" value="KAH6590686.1"/>
    <property type="molecule type" value="Genomic_DNA"/>
</dbReference>
<feature type="compositionally biased region" description="Low complexity" evidence="1">
    <location>
        <begin position="74"/>
        <end position="90"/>
    </location>
</feature>
<protein>
    <submittedName>
        <fullName evidence="3">Uncharacterized protein</fullName>
    </submittedName>
</protein>
<sequence>MRVDTGIILSVLSFSVFAAVIPNNDSHGPLLVRRTVSPENRAVLWKRNNDDDQMDSDDSDSGASGGTEPGTSGGDSSSNSPSISRGLSNSNQFRGTLRGLQLSLPKVFKGQKTGHTMQRDSKDIKKVITKLTQAVQGRQGKSAIDDIGMFFEVLLESAKLLKNVYDDKANTPFASSPQKFSSSKPLAKELNRIKSTAKRLVKHYLKEIYKAIAQYHQTPPRCD</sequence>
<name>A0ABQ8F1Z0_9FUNG</name>
<feature type="chain" id="PRO_5046771892" evidence="2">
    <location>
        <begin position="19"/>
        <end position="223"/>
    </location>
</feature>
<comment type="caution">
    <text evidence="3">The sequence shown here is derived from an EMBL/GenBank/DDBJ whole genome shotgun (WGS) entry which is preliminary data.</text>
</comment>
<proteinExistence type="predicted"/>
<feature type="signal peptide" evidence="2">
    <location>
        <begin position="1"/>
        <end position="18"/>
    </location>
</feature>
<evidence type="ECO:0000256" key="1">
    <source>
        <dbReference type="SAM" id="MobiDB-lite"/>
    </source>
</evidence>
<accession>A0ABQ8F1Z0</accession>